<organism evidence="2 3">
    <name type="scientific">Hoylesella enoeca</name>
    <dbReference type="NCBI Taxonomy" id="76123"/>
    <lineage>
        <taxon>Bacteria</taxon>
        <taxon>Pseudomonadati</taxon>
        <taxon>Bacteroidota</taxon>
        <taxon>Bacteroidia</taxon>
        <taxon>Bacteroidales</taxon>
        <taxon>Prevotellaceae</taxon>
        <taxon>Hoylesella</taxon>
    </lineage>
</organism>
<dbReference type="OrthoDB" id="9799278at2"/>
<evidence type="ECO:0000313" key="3">
    <source>
        <dbReference type="Proteomes" id="UP000056252"/>
    </source>
</evidence>
<keyword evidence="3" id="KW-1185">Reference proteome</keyword>
<sequence length="372" mass="43270">MKIGIITFHAAFNYGSMLQAYALQTYLSRQGHDVEIINYRSHYQKSIYYKPFDIHSIYSILSSFKRLLLYPSSLCRLKTKWELFNSFLNQNLKITKEYNTIHELERVPWDYDLLITGSDQIWNTGAPDSGEAYFGNFINNANTKKIAYAPSLGQYPENVDTKFLKAQIRNFTALSVREEKAKDLLIKYGIAKDISVVCDPTLLLDVQAYERLYREEPLIQGKYIFFYTPVGLPLDYFKIVNDFAETLGMPVITERAYYPKDIKKYKHIMNYPEVGPSEFLNLIKNATYVCGGSFHLQAFSILFRKEFYCINGDKDSRTHNLLVKLGLEDRIVSLSHPTIVTSHPTINYDNISNKLTYYREPSFDFLNKYTVK</sequence>
<gene>
    <name evidence="2" type="ORF">AS203_01530</name>
</gene>
<evidence type="ECO:0000313" key="2">
    <source>
        <dbReference type="EMBL" id="ALO47939.1"/>
    </source>
</evidence>
<dbReference type="EMBL" id="CP013195">
    <property type="protein sequence ID" value="ALO47939.1"/>
    <property type="molecule type" value="Genomic_DNA"/>
</dbReference>
<dbReference type="Pfam" id="PF04230">
    <property type="entry name" value="PS_pyruv_trans"/>
    <property type="match status" value="1"/>
</dbReference>
<dbReference type="KEGG" id="peo:AS203_01530"/>
<reference evidence="3" key="1">
    <citation type="submission" date="2015-11" db="EMBL/GenBank/DDBJ databases">
        <authorList>
            <person name="Holder M.E."/>
            <person name="Ajami N.J."/>
            <person name="Petrosino J.F."/>
        </authorList>
    </citation>
    <scope>NUCLEOTIDE SEQUENCE [LARGE SCALE GENOMIC DNA]</scope>
    <source>
        <strain evidence="3">F0113</strain>
    </source>
</reference>
<dbReference type="STRING" id="76123.AS203_01530"/>
<accession>A0A0S2KIG4</accession>
<feature type="domain" description="Polysaccharide pyruvyl transferase" evidence="1">
    <location>
        <begin position="13"/>
        <end position="312"/>
    </location>
</feature>
<dbReference type="RefSeq" id="WP_025065066.1">
    <property type="nucleotide sequence ID" value="NZ_CP013195.1"/>
</dbReference>
<proteinExistence type="predicted"/>
<dbReference type="InterPro" id="IPR007345">
    <property type="entry name" value="Polysacch_pyruvyl_Trfase"/>
</dbReference>
<dbReference type="AlphaFoldDB" id="A0A0S2KIG4"/>
<evidence type="ECO:0000259" key="1">
    <source>
        <dbReference type="Pfam" id="PF04230"/>
    </source>
</evidence>
<name>A0A0S2KIG4_9BACT</name>
<dbReference type="Proteomes" id="UP000056252">
    <property type="component" value="Chromosome"/>
</dbReference>
<protein>
    <recommendedName>
        <fullName evidence="1">Polysaccharide pyruvyl transferase domain-containing protein</fullName>
    </recommendedName>
</protein>